<proteinExistence type="predicted"/>
<reference evidence="1 2" key="1">
    <citation type="submission" date="2022-05" db="EMBL/GenBank/DDBJ databases">
        <title>Streptomyces sp. nov. RY43-2 isolated from soil of a peat swamp forest.</title>
        <authorList>
            <person name="Kanchanasin P."/>
            <person name="Tanasupawat S."/>
            <person name="Phongsopitanun W."/>
        </authorList>
    </citation>
    <scope>NUCLEOTIDE SEQUENCE [LARGE SCALE GENOMIC DNA]</scope>
    <source>
        <strain evidence="1 2">RY43-2</strain>
    </source>
</reference>
<evidence type="ECO:0000313" key="2">
    <source>
        <dbReference type="Proteomes" id="UP001523219"/>
    </source>
</evidence>
<dbReference type="RefSeq" id="WP_252422534.1">
    <property type="nucleotide sequence ID" value="NZ_JAMWMR010000003.1"/>
</dbReference>
<gene>
    <name evidence="1" type="ORF">NGF19_05385</name>
</gene>
<comment type="caution">
    <text evidence="1">The sequence shown here is derived from an EMBL/GenBank/DDBJ whole genome shotgun (WGS) entry which is preliminary data.</text>
</comment>
<protein>
    <submittedName>
        <fullName evidence="1">Uncharacterized protein</fullName>
    </submittedName>
</protein>
<evidence type="ECO:0000313" key="1">
    <source>
        <dbReference type="EMBL" id="MCN9240230.1"/>
    </source>
</evidence>
<accession>A0ABT0Z8Z1</accession>
<dbReference type="EMBL" id="JAMWMR010000003">
    <property type="protein sequence ID" value="MCN9240230.1"/>
    <property type="molecule type" value="Genomic_DNA"/>
</dbReference>
<name>A0ABT0Z8Z1_9ACTN</name>
<keyword evidence="2" id="KW-1185">Reference proteome</keyword>
<sequence>MSEWGVALIAAGAAIAGSVVTGWFGRSAGVRQAEAARCAGDRQADALLESVRMTLRGEDRRRALALRRQIYAEFLAAVEARVVAERTNRRTGDEELALRRAHSAVVLEGPTEVADAAGRVVDGLRRHQSADDVHRVKLEFIAVAQQEVNPPAR</sequence>
<organism evidence="1 2">
    <name type="scientific">Streptomyces macrolidinus</name>
    <dbReference type="NCBI Taxonomy" id="2952607"/>
    <lineage>
        <taxon>Bacteria</taxon>
        <taxon>Bacillati</taxon>
        <taxon>Actinomycetota</taxon>
        <taxon>Actinomycetes</taxon>
        <taxon>Kitasatosporales</taxon>
        <taxon>Streptomycetaceae</taxon>
        <taxon>Streptomyces</taxon>
    </lineage>
</organism>
<dbReference type="Proteomes" id="UP001523219">
    <property type="component" value="Unassembled WGS sequence"/>
</dbReference>